<feature type="region of interest" description="Disordered" evidence="1">
    <location>
        <begin position="242"/>
        <end position="269"/>
    </location>
</feature>
<dbReference type="Proteomes" id="UP000539372">
    <property type="component" value="Unassembled WGS sequence"/>
</dbReference>
<keyword evidence="3" id="KW-0489">Methyltransferase</keyword>
<dbReference type="Pfam" id="PF08241">
    <property type="entry name" value="Methyltransf_11"/>
    <property type="match status" value="1"/>
</dbReference>
<accession>A0A7Y0E074</accession>
<dbReference type="GO" id="GO:0032259">
    <property type="term" value="P:methylation"/>
    <property type="evidence" value="ECO:0007669"/>
    <property type="project" value="UniProtKB-KW"/>
</dbReference>
<proteinExistence type="predicted"/>
<dbReference type="InterPro" id="IPR029063">
    <property type="entry name" value="SAM-dependent_MTases_sf"/>
</dbReference>
<sequence>MWNDVLDYNRFYRSRLGRAVRDLVQAEIRNHWPDIRGCTLVGMGYATPYMKQFEGEAERLIAVMPAHQGVTHWPRGKPNRVALADETSLPFDDMSVDRLLLVHSMENSEYLRAMMRECWRVLSGHGRLLVVVPSRRGIWARFEKTPFGHGKPYSRAQMERLLGDCLFEPLSITRGLYMPPMDFGPTLRSREALERIGRRWFPRLGGALFVEAHKQVYAATPARRVAFRPRLVQVPSFKPSLAGRSATAREETGSGALTPGTGLARHRNA</sequence>
<dbReference type="InterPro" id="IPR013216">
    <property type="entry name" value="Methyltransf_11"/>
</dbReference>
<feature type="domain" description="Methyltransferase type 11" evidence="2">
    <location>
        <begin position="42"/>
        <end position="129"/>
    </location>
</feature>
<dbReference type="Gene3D" id="3.40.50.150">
    <property type="entry name" value="Vaccinia Virus protein VP39"/>
    <property type="match status" value="1"/>
</dbReference>
<dbReference type="GO" id="GO:0008757">
    <property type="term" value="F:S-adenosylmethionine-dependent methyltransferase activity"/>
    <property type="evidence" value="ECO:0007669"/>
    <property type="project" value="InterPro"/>
</dbReference>
<comment type="caution">
    <text evidence="3">The sequence shown here is derived from an EMBL/GenBank/DDBJ whole genome shotgun (WGS) entry which is preliminary data.</text>
</comment>
<gene>
    <name evidence="3" type="ORF">HH303_10050</name>
</gene>
<dbReference type="AlphaFoldDB" id="A0A7Y0E074"/>
<keyword evidence="3" id="KW-0808">Transferase</keyword>
<evidence type="ECO:0000256" key="1">
    <source>
        <dbReference type="SAM" id="MobiDB-lite"/>
    </source>
</evidence>
<name>A0A7Y0E074_9PROT</name>
<dbReference type="RefSeq" id="WP_169625211.1">
    <property type="nucleotide sequence ID" value="NZ_JABBNT010000003.1"/>
</dbReference>
<protein>
    <submittedName>
        <fullName evidence="3">Class I SAM-dependent methyltransferase</fullName>
    </submittedName>
</protein>
<keyword evidence="4" id="KW-1185">Reference proteome</keyword>
<reference evidence="3 4" key="1">
    <citation type="submission" date="2020-04" db="EMBL/GenBank/DDBJ databases">
        <title>Rhodospirillaceae bacterium KN72 isolated from deep sea.</title>
        <authorList>
            <person name="Zhang D.-C."/>
        </authorList>
    </citation>
    <scope>NUCLEOTIDE SEQUENCE [LARGE SCALE GENOMIC DNA]</scope>
    <source>
        <strain evidence="3 4">KN72</strain>
    </source>
</reference>
<evidence type="ECO:0000259" key="2">
    <source>
        <dbReference type="Pfam" id="PF08241"/>
    </source>
</evidence>
<dbReference type="EMBL" id="JABBNT010000003">
    <property type="protein sequence ID" value="NMM44819.1"/>
    <property type="molecule type" value="Genomic_DNA"/>
</dbReference>
<evidence type="ECO:0000313" key="4">
    <source>
        <dbReference type="Proteomes" id="UP000539372"/>
    </source>
</evidence>
<organism evidence="3 4">
    <name type="scientific">Pacificispira spongiicola</name>
    <dbReference type="NCBI Taxonomy" id="2729598"/>
    <lineage>
        <taxon>Bacteria</taxon>
        <taxon>Pseudomonadati</taxon>
        <taxon>Pseudomonadota</taxon>
        <taxon>Alphaproteobacteria</taxon>
        <taxon>Rhodospirillales</taxon>
        <taxon>Rhodospirillaceae</taxon>
        <taxon>Pacificispira</taxon>
    </lineage>
</organism>
<evidence type="ECO:0000313" key="3">
    <source>
        <dbReference type="EMBL" id="NMM44819.1"/>
    </source>
</evidence>
<dbReference type="SUPFAM" id="SSF53335">
    <property type="entry name" value="S-adenosyl-L-methionine-dependent methyltransferases"/>
    <property type="match status" value="1"/>
</dbReference>